<sequence>MVTSILPLNLNEAVVSRKGKRLIGPVTHEVSGHGITIVLGPNGAGKTTFLRLMHGVERVSQGSVNWAQPVEIAENSQSFVFQSPIMLRRSVEQNLMYPLDLCKTPKPEAKERAREWASRIGLLAKLDQQAPRLSGGEKQKLALARALIRRPEVLFLDEPCASLDGHATREIEKILLDTAASGTRILMATHDLGQSRRLATDVVFMLSGRIHETGPAAQFYATPKHTETKMFLNGDIVE</sequence>
<dbReference type="GO" id="GO:0016887">
    <property type="term" value="F:ATP hydrolysis activity"/>
    <property type="evidence" value="ECO:0007669"/>
    <property type="project" value="InterPro"/>
</dbReference>
<dbReference type="Proteomes" id="UP000070371">
    <property type="component" value="Chromosome"/>
</dbReference>
<dbReference type="GO" id="GO:0005524">
    <property type="term" value="F:ATP binding"/>
    <property type="evidence" value="ECO:0007669"/>
    <property type="project" value="UniProtKB-KW"/>
</dbReference>
<dbReference type="PROSITE" id="PS50893">
    <property type="entry name" value="ABC_TRANSPORTER_2"/>
    <property type="match status" value="1"/>
</dbReference>
<evidence type="ECO:0000256" key="1">
    <source>
        <dbReference type="ARBA" id="ARBA00022741"/>
    </source>
</evidence>
<dbReference type="GO" id="GO:0022857">
    <property type="term" value="F:transmembrane transporter activity"/>
    <property type="evidence" value="ECO:0007669"/>
    <property type="project" value="TreeGrafter"/>
</dbReference>
<reference evidence="4 5" key="1">
    <citation type="submission" date="2016-02" db="EMBL/GenBank/DDBJ databases">
        <title>Complete genome sequence of Halocynthiibacter arcticus PAMC 20958t from arctic marine sediment.</title>
        <authorList>
            <person name="Lee Y.M."/>
            <person name="Baek K."/>
            <person name="Lee H.K."/>
            <person name="Shin S.C."/>
        </authorList>
    </citation>
    <scope>NUCLEOTIDE SEQUENCE [LARGE SCALE GENOMIC DNA]</scope>
    <source>
        <strain evidence="4">PAMC 20958</strain>
    </source>
</reference>
<dbReference type="SMART" id="SM00382">
    <property type="entry name" value="AAA"/>
    <property type="match status" value="1"/>
</dbReference>
<dbReference type="InterPro" id="IPR017871">
    <property type="entry name" value="ABC_transporter-like_CS"/>
</dbReference>
<dbReference type="PANTHER" id="PTHR24220">
    <property type="entry name" value="IMPORT ATP-BINDING PROTEIN"/>
    <property type="match status" value="1"/>
</dbReference>
<feature type="domain" description="ABC transporter" evidence="3">
    <location>
        <begin position="8"/>
        <end position="232"/>
    </location>
</feature>
<dbReference type="EMBL" id="CP014327">
    <property type="protein sequence ID" value="AML50160.1"/>
    <property type="molecule type" value="Genomic_DNA"/>
</dbReference>
<dbReference type="InterPro" id="IPR003439">
    <property type="entry name" value="ABC_transporter-like_ATP-bd"/>
</dbReference>
<dbReference type="RefSeq" id="WP_039004499.1">
    <property type="nucleotide sequence ID" value="NZ_CP014327.1"/>
</dbReference>
<keyword evidence="5" id="KW-1185">Reference proteome</keyword>
<proteinExistence type="predicted"/>
<keyword evidence="2 4" id="KW-0067">ATP-binding</keyword>
<keyword evidence="1" id="KW-0547">Nucleotide-binding</keyword>
<dbReference type="AlphaFoldDB" id="A0A126UVT4"/>
<organism evidence="4 5">
    <name type="scientific">Falsihalocynthiibacter arcticus</name>
    <dbReference type="NCBI Taxonomy" id="1579316"/>
    <lineage>
        <taxon>Bacteria</taxon>
        <taxon>Pseudomonadati</taxon>
        <taxon>Pseudomonadota</taxon>
        <taxon>Alphaproteobacteria</taxon>
        <taxon>Rhodobacterales</taxon>
        <taxon>Roseobacteraceae</taxon>
        <taxon>Falsihalocynthiibacter</taxon>
    </lineage>
</organism>
<dbReference type="KEGG" id="hat:RC74_01760"/>
<name>A0A126UVT4_9RHOB</name>
<dbReference type="GO" id="GO:0005886">
    <property type="term" value="C:plasma membrane"/>
    <property type="evidence" value="ECO:0007669"/>
    <property type="project" value="TreeGrafter"/>
</dbReference>
<evidence type="ECO:0000256" key="2">
    <source>
        <dbReference type="ARBA" id="ARBA00022840"/>
    </source>
</evidence>
<evidence type="ECO:0000313" key="5">
    <source>
        <dbReference type="Proteomes" id="UP000070371"/>
    </source>
</evidence>
<dbReference type="InterPro" id="IPR015854">
    <property type="entry name" value="ABC_transpr_LolD-like"/>
</dbReference>
<accession>A0A126UVT4</accession>
<dbReference type="Gene3D" id="3.40.50.300">
    <property type="entry name" value="P-loop containing nucleotide triphosphate hydrolases"/>
    <property type="match status" value="1"/>
</dbReference>
<dbReference type="InterPro" id="IPR027417">
    <property type="entry name" value="P-loop_NTPase"/>
</dbReference>
<dbReference type="STRING" id="1579316.RC74_01760"/>
<dbReference type="OrthoDB" id="9802264at2"/>
<protein>
    <submittedName>
        <fullName evidence="4">Sulfate ABC transporter ATP-binding protein</fullName>
    </submittedName>
</protein>
<evidence type="ECO:0000259" key="3">
    <source>
        <dbReference type="PROSITE" id="PS50893"/>
    </source>
</evidence>
<dbReference type="InterPro" id="IPR003593">
    <property type="entry name" value="AAA+_ATPase"/>
</dbReference>
<dbReference type="SUPFAM" id="SSF52540">
    <property type="entry name" value="P-loop containing nucleoside triphosphate hydrolases"/>
    <property type="match status" value="1"/>
</dbReference>
<evidence type="ECO:0000313" key="4">
    <source>
        <dbReference type="EMBL" id="AML50160.1"/>
    </source>
</evidence>
<dbReference type="Pfam" id="PF00005">
    <property type="entry name" value="ABC_tran"/>
    <property type="match status" value="1"/>
</dbReference>
<gene>
    <name evidence="4" type="ORF">RC74_01760</name>
</gene>
<dbReference type="PROSITE" id="PS00211">
    <property type="entry name" value="ABC_TRANSPORTER_1"/>
    <property type="match status" value="1"/>
</dbReference>